<dbReference type="EMBL" id="JAJLJH010000001">
    <property type="protein sequence ID" value="MCK9685272.1"/>
    <property type="molecule type" value="Genomic_DNA"/>
</dbReference>
<dbReference type="GO" id="GO:0046872">
    <property type="term" value="F:metal ion binding"/>
    <property type="evidence" value="ECO:0007669"/>
    <property type="project" value="UniProtKB-KW"/>
</dbReference>
<comment type="caution">
    <text evidence="9">The sequence shown here is derived from an EMBL/GenBank/DDBJ whole genome shotgun (WGS) entry which is preliminary data.</text>
</comment>
<evidence type="ECO:0000313" key="9">
    <source>
        <dbReference type="EMBL" id="MCK9685272.1"/>
    </source>
</evidence>
<reference evidence="9" key="1">
    <citation type="submission" date="2021-11" db="EMBL/GenBank/DDBJ databases">
        <title>BS-T2-15 a new species belonging to the Comamonadaceae family isolated from the soil of a French oak forest.</title>
        <authorList>
            <person name="Mieszkin S."/>
            <person name="Alain K."/>
        </authorList>
    </citation>
    <scope>NUCLEOTIDE SEQUENCE</scope>
    <source>
        <strain evidence="9">BS-T2-15</strain>
    </source>
</reference>
<feature type="domain" description="Cytochrome c" evidence="8">
    <location>
        <begin position="211"/>
        <end position="419"/>
    </location>
</feature>
<gene>
    <name evidence="9" type="ORF">LPC04_06040</name>
</gene>
<feature type="domain" description="Cytochrome c" evidence="8">
    <location>
        <begin position="29"/>
        <end position="154"/>
    </location>
</feature>
<evidence type="ECO:0000313" key="10">
    <source>
        <dbReference type="Proteomes" id="UP001139353"/>
    </source>
</evidence>
<evidence type="ECO:0000259" key="8">
    <source>
        <dbReference type="PROSITE" id="PS51007"/>
    </source>
</evidence>
<dbReference type="GO" id="GO:0009055">
    <property type="term" value="F:electron transfer activity"/>
    <property type="evidence" value="ECO:0007669"/>
    <property type="project" value="InterPro"/>
</dbReference>
<organism evidence="9 10">
    <name type="scientific">Scleromatobacter humisilvae</name>
    <dbReference type="NCBI Taxonomy" id="2897159"/>
    <lineage>
        <taxon>Bacteria</taxon>
        <taxon>Pseudomonadati</taxon>
        <taxon>Pseudomonadota</taxon>
        <taxon>Betaproteobacteria</taxon>
        <taxon>Burkholderiales</taxon>
        <taxon>Sphaerotilaceae</taxon>
        <taxon>Scleromatobacter</taxon>
    </lineage>
</organism>
<evidence type="ECO:0000256" key="5">
    <source>
        <dbReference type="ARBA" id="ARBA00023002"/>
    </source>
</evidence>
<dbReference type="GO" id="GO:0004130">
    <property type="term" value="F:cytochrome-c peroxidase activity"/>
    <property type="evidence" value="ECO:0007669"/>
    <property type="project" value="TreeGrafter"/>
</dbReference>
<dbReference type="GO" id="GO:0020037">
    <property type="term" value="F:heme binding"/>
    <property type="evidence" value="ECO:0007669"/>
    <property type="project" value="InterPro"/>
</dbReference>
<dbReference type="InterPro" id="IPR036909">
    <property type="entry name" value="Cyt_c-like_dom_sf"/>
</dbReference>
<dbReference type="AlphaFoldDB" id="A0A9X1YGG2"/>
<evidence type="ECO:0000256" key="6">
    <source>
        <dbReference type="ARBA" id="ARBA00023004"/>
    </source>
</evidence>
<evidence type="ECO:0000256" key="1">
    <source>
        <dbReference type="ARBA" id="ARBA00004196"/>
    </source>
</evidence>
<protein>
    <submittedName>
        <fullName evidence="9">C-type cytochrome</fullName>
    </submittedName>
</protein>
<dbReference type="GO" id="GO:0030313">
    <property type="term" value="C:cell envelope"/>
    <property type="evidence" value="ECO:0007669"/>
    <property type="project" value="UniProtKB-SubCell"/>
</dbReference>
<dbReference type="PANTHER" id="PTHR30600:SF10">
    <property type="entry name" value="BLL6722 PROTEIN"/>
    <property type="match status" value="1"/>
</dbReference>
<comment type="subcellular location">
    <subcellularLocation>
        <location evidence="1">Cell envelope</location>
    </subcellularLocation>
</comment>
<dbReference type="SUPFAM" id="SSF46626">
    <property type="entry name" value="Cytochrome c"/>
    <property type="match status" value="2"/>
</dbReference>
<keyword evidence="3 7" id="KW-0479">Metal-binding</keyword>
<dbReference type="InterPro" id="IPR004852">
    <property type="entry name" value="Di-haem_cyt_c_peroxidsae"/>
</dbReference>
<keyword evidence="2 7" id="KW-0349">Heme</keyword>
<sequence length="452" mass="47054">MCLLLAACGGGSDSAPPPATGSGAIALSAAAQLGQKIFNDATLSVSGTQSCASCHVTGSAFAEDASASGVDHGSPVPIGGAGMNQTGFRNTPSLMYASLIPAFTIDADGGPNGGFFRDGRANTLADQAVLPFTTSFEMGNADASAVIARLKTRPYLADFQALYGSAVLDDPATALARMGQALAAFETEEPSFHPFSSKYDAFQNGQVQLSAQELRGLALFNNATKGNCSACHPSTSGDGVHPPMFTDFSYDNLGIPRNGLIPANAASAPAGTPVDSDDGIQAYYDLGVCGPFREQTVNFFSNCGQFKVPTLRNIAVTAPYFHNGRFTTLKDAIGFYVRRDTNPEEWYPMNADGTVTKFDDLPAIYGGQFVVTPGVVGSDAGYLGNVNTSEIPYNRSIGDTPALSPDEIDDVITFLCTLTDGYDPAHPGAQVLPAQCQAAVHATAAFPTSQSR</sequence>
<evidence type="ECO:0000256" key="2">
    <source>
        <dbReference type="ARBA" id="ARBA00022617"/>
    </source>
</evidence>
<evidence type="ECO:0000256" key="4">
    <source>
        <dbReference type="ARBA" id="ARBA00022729"/>
    </source>
</evidence>
<accession>A0A9X1YGG2</accession>
<name>A0A9X1YGG2_9BURK</name>
<dbReference type="Proteomes" id="UP001139353">
    <property type="component" value="Unassembled WGS sequence"/>
</dbReference>
<dbReference type="PANTHER" id="PTHR30600">
    <property type="entry name" value="CYTOCHROME C PEROXIDASE-RELATED"/>
    <property type="match status" value="1"/>
</dbReference>
<dbReference type="Pfam" id="PF03150">
    <property type="entry name" value="CCP_MauG"/>
    <property type="match status" value="1"/>
</dbReference>
<evidence type="ECO:0000256" key="3">
    <source>
        <dbReference type="ARBA" id="ARBA00022723"/>
    </source>
</evidence>
<keyword evidence="5" id="KW-0560">Oxidoreductase</keyword>
<dbReference type="RefSeq" id="WP_275681280.1">
    <property type="nucleotide sequence ID" value="NZ_JAJLJH010000001.1"/>
</dbReference>
<proteinExistence type="predicted"/>
<dbReference type="InterPro" id="IPR051395">
    <property type="entry name" value="Cytochrome_c_Peroxidase/MauG"/>
</dbReference>
<evidence type="ECO:0000256" key="7">
    <source>
        <dbReference type="PROSITE-ProRule" id="PRU00433"/>
    </source>
</evidence>
<keyword evidence="4" id="KW-0732">Signal</keyword>
<dbReference type="Gene3D" id="1.10.760.10">
    <property type="entry name" value="Cytochrome c-like domain"/>
    <property type="match status" value="2"/>
</dbReference>
<dbReference type="PROSITE" id="PS51007">
    <property type="entry name" value="CYTC"/>
    <property type="match status" value="2"/>
</dbReference>
<dbReference type="InterPro" id="IPR009056">
    <property type="entry name" value="Cyt_c-like_dom"/>
</dbReference>
<keyword evidence="6 7" id="KW-0408">Iron</keyword>
<keyword evidence="10" id="KW-1185">Reference proteome</keyword>